<sequence length="98" mass="10417">MRVGSALALPVHIGAVSTLPDQEVRMMTVEPQTEVRPTPHCAQQQQGKSGDTTTAMTAATIVHAGKAQCRSGCRCAFDRPLCAVAVTSQPLSLLYLPR</sequence>
<gene>
    <name evidence="2" type="ORF">EJ05DRAFT_183916</name>
</gene>
<evidence type="ECO:0000313" key="2">
    <source>
        <dbReference type="EMBL" id="KAF2761748.1"/>
    </source>
</evidence>
<reference evidence="2" key="1">
    <citation type="journal article" date="2020" name="Stud. Mycol.">
        <title>101 Dothideomycetes genomes: a test case for predicting lifestyles and emergence of pathogens.</title>
        <authorList>
            <person name="Haridas S."/>
            <person name="Albert R."/>
            <person name="Binder M."/>
            <person name="Bloem J."/>
            <person name="Labutti K."/>
            <person name="Salamov A."/>
            <person name="Andreopoulos B."/>
            <person name="Baker S."/>
            <person name="Barry K."/>
            <person name="Bills G."/>
            <person name="Bluhm B."/>
            <person name="Cannon C."/>
            <person name="Castanera R."/>
            <person name="Culley D."/>
            <person name="Daum C."/>
            <person name="Ezra D."/>
            <person name="Gonzalez J."/>
            <person name="Henrissat B."/>
            <person name="Kuo A."/>
            <person name="Liang C."/>
            <person name="Lipzen A."/>
            <person name="Lutzoni F."/>
            <person name="Magnuson J."/>
            <person name="Mondo S."/>
            <person name="Nolan M."/>
            <person name="Ohm R."/>
            <person name="Pangilinan J."/>
            <person name="Park H.-J."/>
            <person name="Ramirez L."/>
            <person name="Alfaro M."/>
            <person name="Sun H."/>
            <person name="Tritt A."/>
            <person name="Yoshinaga Y."/>
            <person name="Zwiers L.-H."/>
            <person name="Turgeon B."/>
            <person name="Goodwin S."/>
            <person name="Spatafora J."/>
            <person name="Crous P."/>
            <person name="Grigoriev I."/>
        </authorList>
    </citation>
    <scope>NUCLEOTIDE SEQUENCE</scope>
    <source>
        <strain evidence="2">CBS 121739</strain>
    </source>
</reference>
<name>A0A6A6WG32_9PEZI</name>
<dbReference type="Proteomes" id="UP000799437">
    <property type="component" value="Unassembled WGS sequence"/>
</dbReference>
<feature type="compositionally biased region" description="Polar residues" evidence="1">
    <location>
        <begin position="41"/>
        <end position="52"/>
    </location>
</feature>
<evidence type="ECO:0000313" key="3">
    <source>
        <dbReference type="Proteomes" id="UP000799437"/>
    </source>
</evidence>
<dbReference type="EMBL" id="ML996566">
    <property type="protein sequence ID" value="KAF2761748.1"/>
    <property type="molecule type" value="Genomic_DNA"/>
</dbReference>
<proteinExistence type="predicted"/>
<accession>A0A6A6WG32</accession>
<feature type="region of interest" description="Disordered" evidence="1">
    <location>
        <begin position="31"/>
        <end position="52"/>
    </location>
</feature>
<evidence type="ECO:0000256" key="1">
    <source>
        <dbReference type="SAM" id="MobiDB-lite"/>
    </source>
</evidence>
<dbReference type="RefSeq" id="XP_033604199.1">
    <property type="nucleotide sequence ID" value="XM_033739612.1"/>
</dbReference>
<protein>
    <submittedName>
        <fullName evidence="2">Uncharacterized protein</fullName>
    </submittedName>
</protein>
<dbReference type="GeneID" id="54480666"/>
<keyword evidence="3" id="KW-1185">Reference proteome</keyword>
<organism evidence="2 3">
    <name type="scientific">Pseudovirgaria hyperparasitica</name>
    <dbReference type="NCBI Taxonomy" id="470096"/>
    <lineage>
        <taxon>Eukaryota</taxon>
        <taxon>Fungi</taxon>
        <taxon>Dikarya</taxon>
        <taxon>Ascomycota</taxon>
        <taxon>Pezizomycotina</taxon>
        <taxon>Dothideomycetes</taxon>
        <taxon>Dothideomycetes incertae sedis</taxon>
        <taxon>Acrospermales</taxon>
        <taxon>Acrospermaceae</taxon>
        <taxon>Pseudovirgaria</taxon>
    </lineage>
</organism>
<dbReference type="AlphaFoldDB" id="A0A6A6WG32"/>